<evidence type="ECO:0000256" key="10">
    <source>
        <dbReference type="ARBA" id="ARBA00022723"/>
    </source>
</evidence>
<evidence type="ECO:0000256" key="21">
    <source>
        <dbReference type="ARBA" id="ARBA00023136"/>
    </source>
</evidence>
<evidence type="ECO:0000256" key="13">
    <source>
        <dbReference type="ARBA" id="ARBA00022837"/>
    </source>
</evidence>
<evidence type="ECO:0000256" key="17">
    <source>
        <dbReference type="ARBA" id="ARBA00023018"/>
    </source>
</evidence>
<evidence type="ECO:0000313" key="36">
    <source>
        <dbReference type="Ensembl" id="ENSCMMP00000020201.1"/>
    </source>
</evidence>
<feature type="domain" description="Ion transport" evidence="35">
    <location>
        <begin position="327"/>
        <end position="556"/>
    </location>
</feature>
<evidence type="ECO:0000259" key="35">
    <source>
        <dbReference type="Pfam" id="PF00520"/>
    </source>
</evidence>
<dbReference type="FunFam" id="1.10.287.70:FF:000074">
    <property type="entry name" value="Transient receptor potential cation channel subfamily V member 1"/>
    <property type="match status" value="1"/>
</dbReference>
<evidence type="ECO:0000256" key="14">
    <source>
        <dbReference type="ARBA" id="ARBA00022840"/>
    </source>
</evidence>
<comment type="catalytic activity">
    <reaction evidence="29">
        <text>K(+)(in) = K(+)(out)</text>
        <dbReference type="Rhea" id="RHEA:29463"/>
        <dbReference type="ChEBI" id="CHEBI:29103"/>
    </reaction>
</comment>
<dbReference type="GO" id="GO:0032591">
    <property type="term" value="C:dendritic spine membrane"/>
    <property type="evidence" value="ECO:0007669"/>
    <property type="project" value="UniProtKB-SubCell"/>
</dbReference>
<evidence type="ECO:0000256" key="11">
    <source>
        <dbReference type="ARBA" id="ARBA00022737"/>
    </source>
</evidence>
<feature type="compositionally biased region" description="Basic and acidic residues" evidence="33">
    <location>
        <begin position="643"/>
        <end position="660"/>
    </location>
</feature>
<evidence type="ECO:0000256" key="8">
    <source>
        <dbReference type="ARBA" id="ARBA00022673"/>
    </source>
</evidence>
<keyword evidence="18 32" id="KW-0040">ANK repeat</keyword>
<evidence type="ECO:0000256" key="24">
    <source>
        <dbReference type="ARBA" id="ARBA00023273"/>
    </source>
</evidence>
<feature type="transmembrane region" description="Helical" evidence="34">
    <location>
        <begin position="374"/>
        <end position="395"/>
    </location>
</feature>
<keyword evidence="7" id="KW-0109">Calcium transport</keyword>
<keyword evidence="9 34" id="KW-0812">Transmembrane</keyword>
<dbReference type="PRINTS" id="PR01768">
    <property type="entry name" value="TRPVRECEPTOR"/>
</dbReference>
<accession>A0A8C3CG35</accession>
<dbReference type="PANTHER" id="PTHR10582">
    <property type="entry name" value="TRANSIENT RECEPTOR POTENTIAL ION CHANNEL PROTEIN"/>
    <property type="match status" value="1"/>
</dbReference>
<evidence type="ECO:0000256" key="30">
    <source>
        <dbReference type="ARBA" id="ARBA00036239"/>
    </source>
</evidence>
<evidence type="ECO:0000256" key="3">
    <source>
        <dbReference type="ARBA" id="ARBA00015942"/>
    </source>
</evidence>
<reference evidence="36" key="3">
    <citation type="submission" date="2025-09" db="UniProtKB">
        <authorList>
            <consortium name="Ensembl"/>
        </authorList>
    </citation>
    <scope>IDENTIFICATION</scope>
</reference>
<feature type="transmembrane region" description="Helical" evidence="34">
    <location>
        <begin position="401"/>
        <end position="420"/>
    </location>
</feature>
<evidence type="ECO:0000256" key="18">
    <source>
        <dbReference type="ARBA" id="ARBA00023043"/>
    </source>
</evidence>
<reference evidence="36" key="2">
    <citation type="submission" date="2025-08" db="UniProtKB">
        <authorList>
            <consortium name="Ensembl"/>
        </authorList>
    </citation>
    <scope>IDENTIFICATION</scope>
</reference>
<proteinExistence type="inferred from homology"/>
<keyword evidence="4" id="KW-0813">Transport</keyword>
<feature type="transmembrane region" description="Helical" evidence="34">
    <location>
        <begin position="328"/>
        <end position="349"/>
    </location>
</feature>
<keyword evidence="15" id="KW-0112">Calmodulin-binding</keyword>
<dbReference type="InterPro" id="IPR005821">
    <property type="entry name" value="Ion_trans_dom"/>
</dbReference>
<keyword evidence="23" id="KW-0628">Postsynaptic cell membrane</keyword>
<dbReference type="InterPro" id="IPR008347">
    <property type="entry name" value="TrpV1-4"/>
</dbReference>
<keyword evidence="37" id="KW-1185">Reference proteome</keyword>
<reference evidence="36" key="1">
    <citation type="submission" date="2018-09" db="EMBL/GenBank/DDBJ databases">
        <title>Common duck and Muscovy duck high density SNP chip.</title>
        <authorList>
            <person name="Vignal A."/>
            <person name="Thebault N."/>
            <person name="Warren W.C."/>
        </authorList>
    </citation>
    <scope>NUCLEOTIDE SEQUENCE [LARGE SCALE GENOMIC DNA]</scope>
</reference>
<evidence type="ECO:0000256" key="12">
    <source>
        <dbReference type="ARBA" id="ARBA00022741"/>
    </source>
</evidence>
<keyword evidence="21 34" id="KW-0472">Membrane</keyword>
<evidence type="ECO:0000256" key="16">
    <source>
        <dbReference type="ARBA" id="ARBA00022989"/>
    </source>
</evidence>
<evidence type="ECO:0000256" key="34">
    <source>
        <dbReference type="SAM" id="Phobius"/>
    </source>
</evidence>
<keyword evidence="6" id="KW-0597">Phosphoprotein</keyword>
<evidence type="ECO:0000256" key="15">
    <source>
        <dbReference type="ARBA" id="ARBA00022860"/>
    </source>
</evidence>
<evidence type="ECO:0000256" key="6">
    <source>
        <dbReference type="ARBA" id="ARBA00022553"/>
    </source>
</evidence>
<keyword evidence="22" id="KW-0325">Glycoprotein</keyword>
<evidence type="ECO:0000256" key="29">
    <source>
        <dbReference type="ARBA" id="ARBA00034430"/>
    </source>
</evidence>
<comment type="subcellular location">
    <subcellularLocation>
        <location evidence="1">Cell projection</location>
        <location evidence="1">Dendritic spine membrane</location>
        <topology evidence="1">Multi-pass membrane protein</topology>
    </subcellularLocation>
</comment>
<comment type="similarity">
    <text evidence="2">Belongs to the transient receptor (TC 1.A.4) family. TrpV subfamily. TRPV1 sub-subfamily.</text>
</comment>
<evidence type="ECO:0000256" key="20">
    <source>
        <dbReference type="ARBA" id="ARBA00023065"/>
    </source>
</evidence>
<evidence type="ECO:0000256" key="1">
    <source>
        <dbReference type="ARBA" id="ARBA00004332"/>
    </source>
</evidence>
<keyword evidence="20" id="KW-0406">Ion transport</keyword>
<keyword evidence="13" id="KW-0106">Calcium</keyword>
<dbReference type="PANTHER" id="PTHR10582:SF17">
    <property type="entry name" value="TRANSIENT RECEPTOR POTENTIAL CATION CHANNEL SUBFAMILY V MEMBER 1"/>
    <property type="match status" value="1"/>
</dbReference>
<dbReference type="Gene3D" id="1.25.40.20">
    <property type="entry name" value="Ankyrin repeat-containing domain"/>
    <property type="match status" value="1"/>
</dbReference>
<evidence type="ECO:0000256" key="23">
    <source>
        <dbReference type="ARBA" id="ARBA00023257"/>
    </source>
</evidence>
<protein>
    <recommendedName>
        <fullName evidence="3">Transient receptor potential cation channel subfamily V member 1</fullName>
    </recommendedName>
    <alternativeName>
        <fullName evidence="27">Osm-9-like TRP channel 1</fullName>
    </alternativeName>
    <alternativeName>
        <fullName evidence="26">Vanilloid receptor 1</fullName>
    </alternativeName>
</protein>
<evidence type="ECO:0000256" key="22">
    <source>
        <dbReference type="ARBA" id="ARBA00023180"/>
    </source>
</evidence>
<evidence type="ECO:0000256" key="7">
    <source>
        <dbReference type="ARBA" id="ARBA00022568"/>
    </source>
</evidence>
<keyword evidence="11" id="KW-0677">Repeat</keyword>
<evidence type="ECO:0000256" key="9">
    <source>
        <dbReference type="ARBA" id="ARBA00022692"/>
    </source>
</evidence>
<keyword evidence="16 34" id="KW-1133">Transmembrane helix</keyword>
<dbReference type="SUPFAM" id="SSF48403">
    <property type="entry name" value="Ankyrin repeat"/>
    <property type="match status" value="1"/>
</dbReference>
<dbReference type="InterPro" id="IPR036770">
    <property type="entry name" value="Ankyrin_rpt-contain_sf"/>
</dbReference>
<evidence type="ECO:0000256" key="32">
    <source>
        <dbReference type="PROSITE-ProRule" id="PRU00023"/>
    </source>
</evidence>
<dbReference type="FunFam" id="1.25.40.20:FF:000018">
    <property type="entry name" value="Transient receptor potential cation channel subfamily V member 1"/>
    <property type="match status" value="1"/>
</dbReference>
<organism evidence="36 37">
    <name type="scientific">Cairina moschata</name>
    <name type="common">Muscovy duck</name>
    <dbReference type="NCBI Taxonomy" id="8855"/>
    <lineage>
        <taxon>Eukaryota</taxon>
        <taxon>Metazoa</taxon>
        <taxon>Chordata</taxon>
        <taxon>Craniata</taxon>
        <taxon>Vertebrata</taxon>
        <taxon>Euteleostomi</taxon>
        <taxon>Archelosauria</taxon>
        <taxon>Archosauria</taxon>
        <taxon>Dinosauria</taxon>
        <taxon>Saurischia</taxon>
        <taxon>Theropoda</taxon>
        <taxon>Coelurosauria</taxon>
        <taxon>Aves</taxon>
        <taxon>Neognathae</taxon>
        <taxon>Galloanserae</taxon>
        <taxon>Anseriformes</taxon>
        <taxon>Anatidae</taxon>
        <taxon>Anatinae</taxon>
        <taxon>Cairina</taxon>
    </lineage>
</organism>
<evidence type="ECO:0000256" key="27">
    <source>
        <dbReference type="ARBA" id="ARBA00033256"/>
    </source>
</evidence>
<dbReference type="Pfam" id="PF12796">
    <property type="entry name" value="Ank_2"/>
    <property type="match status" value="1"/>
</dbReference>
<feature type="region of interest" description="Disordered" evidence="33">
    <location>
        <begin position="631"/>
        <end position="660"/>
    </location>
</feature>
<dbReference type="PROSITE" id="PS50297">
    <property type="entry name" value="ANK_REP_REGION"/>
    <property type="match status" value="1"/>
</dbReference>
<comment type="catalytic activity">
    <reaction evidence="30">
        <text>Na(+)(in) = Na(+)(out)</text>
        <dbReference type="Rhea" id="RHEA:34963"/>
        <dbReference type="ChEBI" id="CHEBI:29101"/>
    </reaction>
</comment>
<dbReference type="InterPro" id="IPR024862">
    <property type="entry name" value="TRPV"/>
</dbReference>
<feature type="repeat" description="ANK" evidence="32">
    <location>
        <begin position="96"/>
        <end position="128"/>
    </location>
</feature>
<comment type="catalytic activity">
    <reaction evidence="28">
        <text>Mg(2+)(in) = Mg(2+)(out)</text>
        <dbReference type="Rhea" id="RHEA:29827"/>
        <dbReference type="ChEBI" id="CHEBI:18420"/>
    </reaction>
</comment>
<keyword evidence="12" id="KW-0547">Nucleotide-binding</keyword>
<dbReference type="GO" id="GO:0046872">
    <property type="term" value="F:metal ion binding"/>
    <property type="evidence" value="ECO:0007669"/>
    <property type="project" value="UniProtKB-KW"/>
</dbReference>
<evidence type="ECO:0000256" key="33">
    <source>
        <dbReference type="SAM" id="MobiDB-lite"/>
    </source>
</evidence>
<dbReference type="SMART" id="SM00248">
    <property type="entry name" value="ANK"/>
    <property type="match status" value="4"/>
</dbReference>
<keyword evidence="10" id="KW-0479">Metal-binding</keyword>
<evidence type="ECO:0000256" key="19">
    <source>
        <dbReference type="ARBA" id="ARBA00023053"/>
    </source>
</evidence>
<keyword evidence="25" id="KW-0407">Ion channel</keyword>
<evidence type="ECO:0000256" key="31">
    <source>
        <dbReference type="ARBA" id="ARBA00036634"/>
    </source>
</evidence>
<dbReference type="PROSITE" id="PS50088">
    <property type="entry name" value="ANK_REPEAT"/>
    <property type="match status" value="1"/>
</dbReference>
<dbReference type="InterPro" id="IPR002110">
    <property type="entry name" value="Ankyrin_rpt"/>
</dbReference>
<keyword evidence="14" id="KW-0067">ATP-binding</keyword>
<evidence type="ECO:0000256" key="28">
    <source>
        <dbReference type="ARBA" id="ARBA00034269"/>
    </source>
</evidence>
<dbReference type="Proteomes" id="UP000694556">
    <property type="component" value="Chromosome 20"/>
</dbReference>
<name>A0A8C3CG35_CAIMO</name>
<evidence type="ECO:0000256" key="26">
    <source>
        <dbReference type="ARBA" id="ARBA00031766"/>
    </source>
</evidence>
<keyword evidence="8" id="KW-0107">Calcium channel</keyword>
<keyword evidence="24" id="KW-0966">Cell projection</keyword>
<evidence type="ECO:0000256" key="4">
    <source>
        <dbReference type="ARBA" id="ARBA00022448"/>
    </source>
</evidence>
<dbReference type="Gene3D" id="1.10.287.70">
    <property type="match status" value="1"/>
</dbReference>
<keyword evidence="5" id="KW-1003">Cell membrane</keyword>
<comment type="catalytic activity">
    <reaction evidence="31">
        <text>Ca(2+)(in) = Ca(2+)(out)</text>
        <dbReference type="Rhea" id="RHEA:29671"/>
        <dbReference type="ChEBI" id="CHEBI:29108"/>
    </reaction>
</comment>
<dbReference type="Ensembl" id="ENSCMMT00000022168.1">
    <property type="protein sequence ID" value="ENSCMMP00000020201.1"/>
    <property type="gene ID" value="ENSCMMG00000009897.1"/>
</dbReference>
<evidence type="ECO:0000256" key="5">
    <source>
        <dbReference type="ARBA" id="ARBA00022475"/>
    </source>
</evidence>
<evidence type="ECO:0000313" key="37">
    <source>
        <dbReference type="Proteomes" id="UP000694556"/>
    </source>
</evidence>
<dbReference type="AlphaFoldDB" id="A0A8C3CG35"/>
<dbReference type="GO" id="GO:0098703">
    <property type="term" value="P:calcium ion import across plasma membrane"/>
    <property type="evidence" value="ECO:0007669"/>
    <property type="project" value="TreeGrafter"/>
</dbReference>
<dbReference type="GO" id="GO:0005516">
    <property type="term" value="F:calmodulin binding"/>
    <property type="evidence" value="ECO:0007669"/>
    <property type="project" value="UniProtKB-KW"/>
</dbReference>
<evidence type="ECO:0000256" key="2">
    <source>
        <dbReference type="ARBA" id="ARBA00010374"/>
    </source>
</evidence>
<sequence length="660" mass="75764">SEKAFKFYDRRRIFDAVAQGNTRDLDDLLLYLNRTLKHLTDDEFKEPETGKTCLLKAMLNLHDGKNDTIPLLLDIAKKTGTLKEFVNAEYTDNYYKGQTALHIAIERRNMYLVKLLVQNGADVHARACGEFFRKIKGKPGFYFGELPLSLAACTNQLCIVKFLLENPYQAANIAAEDSMGNMVLHTLVEIADNTKDNTKFVTKMYNNILILGAKINPILKLEELTNKKGLTPLTLAAKTGKIGIFAYILRREIKDPECRHLSRKFTEWAYGPVHSSLYDLSCIDTCEKNSVLEIIAYSSETPNRHEMLLVEPLNRLLQDKWDRFVKHLFYFNFFVYTMHIIILTAAAYYRPLGIDLQGGLAIQCMQWMCRYPPIPCLSFSFVHSLLLLSSVVLYFCGQELYVASMVFSLALGWANMLYYTRGFQQMGIYSVMIAKMILRDLCRFMFVYLVFLLGFSTAVVTLIEDDNEGQDANISEYTRCCHTKRGRTSYNSLYYTCLELFKFTIGMGDLEFTENYRFKSVFVILLVLYVILTYILLLNMLIALMGETVSKIAQESKSIWKLQRAITILDIENSYLNCVRRSFRSGKQVLVGVTPDGQDDYRWCFRVDEVNWSTWNTNLGIINEDPGYSGDLKRNPSYSIKPGRGESYRDVDSSDRNSTG</sequence>
<evidence type="ECO:0000256" key="25">
    <source>
        <dbReference type="ARBA" id="ARBA00023303"/>
    </source>
</evidence>
<dbReference type="Pfam" id="PF00520">
    <property type="entry name" value="Ion_trans"/>
    <property type="match status" value="1"/>
</dbReference>
<feature type="transmembrane region" description="Helical" evidence="34">
    <location>
        <begin position="521"/>
        <end position="544"/>
    </location>
</feature>
<keyword evidence="17" id="KW-0770">Synapse</keyword>
<dbReference type="GO" id="GO:0005524">
    <property type="term" value="F:ATP binding"/>
    <property type="evidence" value="ECO:0007669"/>
    <property type="project" value="UniProtKB-KW"/>
</dbReference>
<feature type="transmembrane region" description="Helical" evidence="34">
    <location>
        <begin position="441"/>
        <end position="463"/>
    </location>
</feature>
<keyword evidence="19" id="KW-0915">Sodium</keyword>
<dbReference type="GO" id="GO:0005262">
    <property type="term" value="F:calcium channel activity"/>
    <property type="evidence" value="ECO:0007669"/>
    <property type="project" value="UniProtKB-KW"/>
</dbReference>